<dbReference type="VEuPathDB" id="VectorBase:ADIR009570"/>
<protein>
    <submittedName>
        <fullName evidence="1">Uncharacterized protein</fullName>
    </submittedName>
</protein>
<evidence type="ECO:0000313" key="1">
    <source>
        <dbReference type="EnsemblMetazoa" id="ADIR009570-PA"/>
    </source>
</evidence>
<proteinExistence type="predicted"/>
<keyword evidence="2" id="KW-1185">Reference proteome</keyword>
<evidence type="ECO:0000313" key="2">
    <source>
        <dbReference type="Proteomes" id="UP000075884"/>
    </source>
</evidence>
<organism evidence="1 2">
    <name type="scientific">Anopheles dirus</name>
    <dbReference type="NCBI Taxonomy" id="7168"/>
    <lineage>
        <taxon>Eukaryota</taxon>
        <taxon>Metazoa</taxon>
        <taxon>Ecdysozoa</taxon>
        <taxon>Arthropoda</taxon>
        <taxon>Hexapoda</taxon>
        <taxon>Insecta</taxon>
        <taxon>Pterygota</taxon>
        <taxon>Neoptera</taxon>
        <taxon>Endopterygota</taxon>
        <taxon>Diptera</taxon>
        <taxon>Nematocera</taxon>
        <taxon>Culicoidea</taxon>
        <taxon>Culicidae</taxon>
        <taxon>Anophelinae</taxon>
        <taxon>Anopheles</taxon>
    </lineage>
</organism>
<dbReference type="Proteomes" id="UP000075884">
    <property type="component" value="Unassembled WGS sequence"/>
</dbReference>
<reference evidence="2" key="1">
    <citation type="submission" date="2013-03" db="EMBL/GenBank/DDBJ databases">
        <title>The Genome Sequence of Anopheles dirus WRAIR2.</title>
        <authorList>
            <consortium name="The Broad Institute Genomics Platform"/>
            <person name="Neafsey D.E."/>
            <person name="Walton C."/>
            <person name="Walker B."/>
            <person name="Young S.K."/>
            <person name="Zeng Q."/>
            <person name="Gargeya S."/>
            <person name="Fitzgerald M."/>
            <person name="Haas B."/>
            <person name="Abouelleil A."/>
            <person name="Allen A.W."/>
            <person name="Alvarado L."/>
            <person name="Arachchi H.M."/>
            <person name="Berlin A.M."/>
            <person name="Chapman S.B."/>
            <person name="Gainer-Dewar J."/>
            <person name="Goldberg J."/>
            <person name="Griggs A."/>
            <person name="Gujja S."/>
            <person name="Hansen M."/>
            <person name="Howarth C."/>
            <person name="Imamovic A."/>
            <person name="Ireland A."/>
            <person name="Larimer J."/>
            <person name="McCowan C."/>
            <person name="Murphy C."/>
            <person name="Pearson M."/>
            <person name="Poon T.W."/>
            <person name="Priest M."/>
            <person name="Roberts A."/>
            <person name="Saif S."/>
            <person name="Shea T."/>
            <person name="Sisk P."/>
            <person name="Sykes S."/>
            <person name="Wortman J."/>
            <person name="Nusbaum C."/>
            <person name="Birren B."/>
        </authorList>
    </citation>
    <scope>NUCLEOTIDE SEQUENCE [LARGE SCALE GENOMIC DNA]</scope>
    <source>
        <strain evidence="2">WRAIR2</strain>
    </source>
</reference>
<name>A0A182NPI5_9DIPT</name>
<reference evidence="1" key="2">
    <citation type="submission" date="2020-05" db="UniProtKB">
        <authorList>
            <consortium name="EnsemblMetazoa"/>
        </authorList>
    </citation>
    <scope>IDENTIFICATION</scope>
    <source>
        <strain evidence="1">WRAIR2</strain>
    </source>
</reference>
<sequence length="77" mass="8341">MNEKKPTSTSVVYKLESLKKLGIQFRRCGQPLPNTVKLNSNTRVVPAAVRQGPNPSKQQVTVKSNVPSFVVASGNCS</sequence>
<dbReference type="AlphaFoldDB" id="A0A182NPI5"/>
<accession>A0A182NPI5</accession>
<dbReference type="EnsemblMetazoa" id="ADIR009570-RA">
    <property type="protein sequence ID" value="ADIR009570-PA"/>
    <property type="gene ID" value="ADIR009570"/>
</dbReference>